<keyword evidence="1" id="KW-1133">Transmembrane helix</keyword>
<keyword evidence="3" id="KW-1185">Reference proteome</keyword>
<dbReference type="Proteomes" id="UP001597013">
    <property type="component" value="Unassembled WGS sequence"/>
</dbReference>
<reference evidence="3" key="1">
    <citation type="journal article" date="2019" name="Int. J. Syst. Evol. Microbiol.">
        <title>The Global Catalogue of Microorganisms (GCM) 10K type strain sequencing project: providing services to taxonomists for standard genome sequencing and annotation.</title>
        <authorList>
            <consortium name="The Broad Institute Genomics Platform"/>
            <consortium name="The Broad Institute Genome Sequencing Center for Infectious Disease"/>
            <person name="Wu L."/>
            <person name="Ma J."/>
        </authorList>
    </citation>
    <scope>NUCLEOTIDE SEQUENCE [LARGE SCALE GENOMIC DNA]</scope>
    <source>
        <strain evidence="3">CCUG 62215</strain>
    </source>
</reference>
<evidence type="ECO:0000256" key="1">
    <source>
        <dbReference type="SAM" id="Phobius"/>
    </source>
</evidence>
<sequence length="80" mass="8969">MEETKKTDKEVLSKGIRILLICLLLMFAGPTVVHIAFSNDDKPLYIPLLILGILFCIGAIFTLFKGIQTIMISLFGENRK</sequence>
<dbReference type="Pfam" id="PF19589">
    <property type="entry name" value="DUF6095"/>
    <property type="match status" value="1"/>
</dbReference>
<protein>
    <submittedName>
        <fullName evidence="2">DUF6095 family protein</fullName>
    </submittedName>
</protein>
<dbReference type="EMBL" id="JBHTJL010000012">
    <property type="protein sequence ID" value="MFD1063676.1"/>
    <property type="molecule type" value="Genomic_DNA"/>
</dbReference>
<keyword evidence="1" id="KW-0472">Membrane</keyword>
<name>A0ABW3N857_9FLAO</name>
<proteinExistence type="predicted"/>
<feature type="transmembrane region" description="Helical" evidence="1">
    <location>
        <begin position="16"/>
        <end position="38"/>
    </location>
</feature>
<organism evidence="2 3">
    <name type="scientific">Winogradskyella litorisediminis</name>
    <dbReference type="NCBI Taxonomy" id="1156618"/>
    <lineage>
        <taxon>Bacteria</taxon>
        <taxon>Pseudomonadati</taxon>
        <taxon>Bacteroidota</taxon>
        <taxon>Flavobacteriia</taxon>
        <taxon>Flavobacteriales</taxon>
        <taxon>Flavobacteriaceae</taxon>
        <taxon>Winogradskyella</taxon>
    </lineage>
</organism>
<comment type="caution">
    <text evidence="2">The sequence shown here is derived from an EMBL/GenBank/DDBJ whole genome shotgun (WGS) entry which is preliminary data.</text>
</comment>
<evidence type="ECO:0000313" key="3">
    <source>
        <dbReference type="Proteomes" id="UP001597013"/>
    </source>
</evidence>
<keyword evidence="1" id="KW-0812">Transmembrane</keyword>
<dbReference type="RefSeq" id="WP_386130976.1">
    <property type="nucleotide sequence ID" value="NZ_JBHTJL010000012.1"/>
</dbReference>
<evidence type="ECO:0000313" key="2">
    <source>
        <dbReference type="EMBL" id="MFD1063676.1"/>
    </source>
</evidence>
<gene>
    <name evidence="2" type="ORF">ACFQ1Q_10505</name>
</gene>
<feature type="transmembrane region" description="Helical" evidence="1">
    <location>
        <begin position="44"/>
        <end position="64"/>
    </location>
</feature>
<dbReference type="InterPro" id="IPR046077">
    <property type="entry name" value="DUF6095"/>
</dbReference>
<accession>A0ABW3N857</accession>